<dbReference type="GO" id="GO:0046274">
    <property type="term" value="P:lignin catabolic process"/>
    <property type="evidence" value="ECO:0007669"/>
    <property type="project" value="UniProtKB-KW"/>
</dbReference>
<comment type="cofactor">
    <cofactor evidence="12">
        <name>Cu cation</name>
        <dbReference type="ChEBI" id="CHEBI:23378"/>
    </cofactor>
    <text evidence="12">Binds 4 Cu cations per monomer.</text>
</comment>
<dbReference type="KEGG" id="smo:SELMODRAFT_80214"/>
<dbReference type="EMBL" id="GL377568">
    <property type="protein sequence ID" value="EFJ35466.1"/>
    <property type="molecule type" value="Genomic_DNA"/>
</dbReference>
<evidence type="ECO:0000256" key="12">
    <source>
        <dbReference type="RuleBase" id="RU361119"/>
    </source>
</evidence>
<dbReference type="InterPro" id="IPR011707">
    <property type="entry name" value="Cu-oxidase-like_N"/>
</dbReference>
<dbReference type="PANTHER" id="PTHR11709:SF417">
    <property type="entry name" value="LACCASE-17"/>
    <property type="match status" value="1"/>
</dbReference>
<evidence type="ECO:0000256" key="3">
    <source>
        <dbReference type="ARBA" id="ARBA00010609"/>
    </source>
</evidence>
<dbReference type="NCBIfam" id="TIGR03389">
    <property type="entry name" value="laccase"/>
    <property type="match status" value="1"/>
</dbReference>
<accession>D8QXR5</accession>
<dbReference type="InterPro" id="IPR002355">
    <property type="entry name" value="Cu_oxidase_Cu_BS"/>
</dbReference>
<evidence type="ECO:0000259" key="13">
    <source>
        <dbReference type="Pfam" id="PF00394"/>
    </source>
</evidence>
<sequence>MQVQPLTVSKLCKTKSLIAVNNLFPGPVVYADEEDTVVVNVTNNCQYNITIHWHGIRQIRSGWADGPVYITQCPLQTGDTYQYKFKIQRQSGTLWWHAHDTWLRGTVHGAIVVFPKTGVPYPFHYPREEHIILIGEWWNANVEDVESQSLLTGGAPQLSDAYTINGHPGPLYNCSSQGKLFLFVFPNEHYLLRIVNVALNQELFFTVANHNLTVVEIDGDFTKPYTTSTIFLTPGQSTTALFITNQPTAKYYMGASPYSSAAGVPFPTTPTLAIVEYQGSSNSTPPVMPTFPATNDTGLVANFSASLRSLADTTHPEPVPQTVDRSLLFTIGLGTKPCGENRVCQGIAGTKLTASMNNISFVLPDIALLQAYYNNISGVFTRDFPDTPPIVFNYTGTPPNNTTPQRGTRLLVIPYNANVQMVFQDTSILGVENHPIHVHGYSFYIVGQGTGNFNSSQTSTFNLFDPPRRNTVGVPVGGWAAIRFKADNPGVWYIHCHLEVHTMWGLTMAFIVLNGARANETLPPPPPDLPRC</sequence>
<evidence type="ECO:0000313" key="16">
    <source>
        <dbReference type="EMBL" id="EFJ35466.1"/>
    </source>
</evidence>
<dbReference type="CDD" id="cd13849">
    <property type="entry name" value="CuRO_1_LCC_plant"/>
    <property type="match status" value="1"/>
</dbReference>
<evidence type="ECO:0000256" key="9">
    <source>
        <dbReference type="ARBA" id="ARBA00023002"/>
    </source>
</evidence>
<dbReference type="InterPro" id="IPR034285">
    <property type="entry name" value="CuRO_2_LCC"/>
</dbReference>
<dbReference type="InterPro" id="IPR017761">
    <property type="entry name" value="Laccase"/>
</dbReference>
<comment type="subcellular location">
    <subcellularLocation>
        <location evidence="2 12">Secreted</location>
        <location evidence="2 12">Extracellular space</location>
        <location evidence="2 12">Apoplast</location>
    </subcellularLocation>
</comment>
<keyword evidence="11 12" id="KW-0439">Lignin degradation</keyword>
<dbReference type="OMA" id="AYVANWT"/>
<dbReference type="AlphaFoldDB" id="D8QXR5"/>
<dbReference type="STRING" id="88036.D8QXR5"/>
<comment type="function">
    <text evidence="12">Lignin degradation and detoxification of lignin-derived products.</text>
</comment>
<evidence type="ECO:0000259" key="15">
    <source>
        <dbReference type="Pfam" id="PF07732"/>
    </source>
</evidence>
<evidence type="ECO:0000256" key="4">
    <source>
        <dbReference type="ARBA" id="ARBA00012297"/>
    </source>
</evidence>
<protein>
    <recommendedName>
        <fullName evidence="4 12">Laccase</fullName>
        <ecNumber evidence="4 12">1.10.3.2</ecNumber>
    </recommendedName>
    <alternativeName>
        <fullName evidence="12">Benzenediol:oxygen oxidoreductase</fullName>
    </alternativeName>
    <alternativeName>
        <fullName evidence="12">Diphenol oxidase</fullName>
    </alternativeName>
    <alternativeName>
        <fullName evidence="12">Urishiol oxidase</fullName>
    </alternativeName>
</protein>
<keyword evidence="10 12" id="KW-0186">Copper</keyword>
<dbReference type="Proteomes" id="UP000001514">
    <property type="component" value="Unassembled WGS sequence"/>
</dbReference>
<dbReference type="CDD" id="cd13897">
    <property type="entry name" value="CuRO_3_LCC_plant"/>
    <property type="match status" value="1"/>
</dbReference>
<comment type="catalytic activity">
    <reaction evidence="1 12">
        <text>4 hydroquinone + O2 = 4 benzosemiquinone + 2 H2O</text>
        <dbReference type="Rhea" id="RHEA:11276"/>
        <dbReference type="ChEBI" id="CHEBI:15377"/>
        <dbReference type="ChEBI" id="CHEBI:15379"/>
        <dbReference type="ChEBI" id="CHEBI:17594"/>
        <dbReference type="ChEBI" id="CHEBI:17977"/>
        <dbReference type="EC" id="1.10.3.2"/>
    </reaction>
</comment>
<reference evidence="16 17" key="1">
    <citation type="journal article" date="2011" name="Science">
        <title>The Selaginella genome identifies genetic changes associated with the evolution of vascular plants.</title>
        <authorList>
            <person name="Banks J.A."/>
            <person name="Nishiyama T."/>
            <person name="Hasebe M."/>
            <person name="Bowman J.L."/>
            <person name="Gribskov M."/>
            <person name="dePamphilis C."/>
            <person name="Albert V.A."/>
            <person name="Aono N."/>
            <person name="Aoyama T."/>
            <person name="Ambrose B.A."/>
            <person name="Ashton N.W."/>
            <person name="Axtell M.J."/>
            <person name="Barker E."/>
            <person name="Barker M.S."/>
            <person name="Bennetzen J.L."/>
            <person name="Bonawitz N.D."/>
            <person name="Chapple C."/>
            <person name="Cheng C."/>
            <person name="Correa L.G."/>
            <person name="Dacre M."/>
            <person name="DeBarry J."/>
            <person name="Dreyer I."/>
            <person name="Elias M."/>
            <person name="Engstrom E.M."/>
            <person name="Estelle M."/>
            <person name="Feng L."/>
            <person name="Finet C."/>
            <person name="Floyd S.K."/>
            <person name="Frommer W.B."/>
            <person name="Fujita T."/>
            <person name="Gramzow L."/>
            <person name="Gutensohn M."/>
            <person name="Harholt J."/>
            <person name="Hattori M."/>
            <person name="Heyl A."/>
            <person name="Hirai T."/>
            <person name="Hiwatashi Y."/>
            <person name="Ishikawa M."/>
            <person name="Iwata M."/>
            <person name="Karol K.G."/>
            <person name="Koehler B."/>
            <person name="Kolukisaoglu U."/>
            <person name="Kubo M."/>
            <person name="Kurata T."/>
            <person name="Lalonde S."/>
            <person name="Li K."/>
            <person name="Li Y."/>
            <person name="Litt A."/>
            <person name="Lyons E."/>
            <person name="Manning G."/>
            <person name="Maruyama T."/>
            <person name="Michael T.P."/>
            <person name="Mikami K."/>
            <person name="Miyazaki S."/>
            <person name="Morinaga S."/>
            <person name="Murata T."/>
            <person name="Mueller-Roeber B."/>
            <person name="Nelson D.R."/>
            <person name="Obara M."/>
            <person name="Oguri Y."/>
            <person name="Olmstead R.G."/>
            <person name="Onodera N."/>
            <person name="Petersen B.L."/>
            <person name="Pils B."/>
            <person name="Prigge M."/>
            <person name="Rensing S.A."/>
            <person name="Riano-Pachon D.M."/>
            <person name="Roberts A.W."/>
            <person name="Sato Y."/>
            <person name="Scheller H.V."/>
            <person name="Schulz B."/>
            <person name="Schulz C."/>
            <person name="Shakirov E.V."/>
            <person name="Shibagaki N."/>
            <person name="Shinohara N."/>
            <person name="Shippen D.E."/>
            <person name="Soerensen I."/>
            <person name="Sotooka R."/>
            <person name="Sugimoto N."/>
            <person name="Sugita M."/>
            <person name="Sumikawa N."/>
            <person name="Tanurdzic M."/>
            <person name="Theissen G."/>
            <person name="Ulvskov P."/>
            <person name="Wakazuki S."/>
            <person name="Weng J.K."/>
            <person name="Willats W.W."/>
            <person name="Wipf D."/>
            <person name="Wolf P.G."/>
            <person name="Yang L."/>
            <person name="Zimmer A.D."/>
            <person name="Zhu Q."/>
            <person name="Mitros T."/>
            <person name="Hellsten U."/>
            <person name="Loque D."/>
            <person name="Otillar R."/>
            <person name="Salamov A."/>
            <person name="Schmutz J."/>
            <person name="Shapiro H."/>
            <person name="Lindquist E."/>
            <person name="Lucas S."/>
            <person name="Rokhsar D."/>
            <person name="Grigoriev I.V."/>
        </authorList>
    </citation>
    <scope>NUCLEOTIDE SEQUENCE [LARGE SCALE GENOMIC DNA]</scope>
</reference>
<keyword evidence="17" id="KW-1185">Reference proteome</keyword>
<evidence type="ECO:0000256" key="5">
    <source>
        <dbReference type="ARBA" id="ARBA00022523"/>
    </source>
</evidence>
<dbReference type="InterPro" id="IPR011706">
    <property type="entry name" value="Cu-oxidase_C"/>
</dbReference>
<dbReference type="Pfam" id="PF07731">
    <property type="entry name" value="Cu-oxidase_2"/>
    <property type="match status" value="1"/>
</dbReference>
<evidence type="ECO:0000313" key="17">
    <source>
        <dbReference type="Proteomes" id="UP000001514"/>
    </source>
</evidence>
<dbReference type="InterPro" id="IPR034289">
    <property type="entry name" value="CuRO_3_LCC"/>
</dbReference>
<dbReference type="InterPro" id="IPR033138">
    <property type="entry name" value="Cu_oxidase_CS"/>
</dbReference>
<evidence type="ECO:0000256" key="2">
    <source>
        <dbReference type="ARBA" id="ARBA00004271"/>
    </source>
</evidence>
<dbReference type="InterPro" id="IPR008972">
    <property type="entry name" value="Cupredoxin"/>
</dbReference>
<dbReference type="EC" id="1.10.3.2" evidence="4 12"/>
<dbReference type="InterPro" id="IPR001117">
    <property type="entry name" value="Cu-oxidase_2nd"/>
</dbReference>
<keyword evidence="7 12" id="KW-0479">Metal-binding</keyword>
<evidence type="ECO:0000256" key="1">
    <source>
        <dbReference type="ARBA" id="ARBA00000349"/>
    </source>
</evidence>
<evidence type="ECO:0000256" key="10">
    <source>
        <dbReference type="ARBA" id="ARBA00023008"/>
    </source>
</evidence>
<dbReference type="GO" id="GO:0052716">
    <property type="term" value="F:hydroquinone:oxygen oxidoreductase activity"/>
    <property type="evidence" value="ECO:0007669"/>
    <property type="project" value="UniProtKB-EC"/>
</dbReference>
<name>D8QXR5_SELML</name>
<dbReference type="PANTHER" id="PTHR11709">
    <property type="entry name" value="MULTI-COPPER OXIDASE"/>
    <property type="match status" value="1"/>
</dbReference>
<keyword evidence="9 12" id="KW-0560">Oxidoreductase</keyword>
<dbReference type="Pfam" id="PF00394">
    <property type="entry name" value="Cu-oxidase"/>
    <property type="match status" value="1"/>
</dbReference>
<feature type="domain" description="Plastocyanin-like" evidence="13">
    <location>
        <begin position="128"/>
        <end position="280"/>
    </location>
</feature>
<dbReference type="CDD" id="cd13875">
    <property type="entry name" value="CuRO_2_LCC_plant"/>
    <property type="match status" value="1"/>
</dbReference>
<feature type="domain" description="Plastocyanin-like" evidence="15">
    <location>
        <begin position="3"/>
        <end position="116"/>
    </location>
</feature>
<evidence type="ECO:0000256" key="8">
    <source>
        <dbReference type="ARBA" id="ARBA00022737"/>
    </source>
</evidence>
<dbReference type="Gramene" id="EFJ35466">
    <property type="protein sequence ID" value="EFJ35466"/>
    <property type="gene ID" value="SELMODRAFT_80214"/>
</dbReference>
<dbReference type="HOGENOM" id="CLU_006504_6_3_1"/>
<dbReference type="InterPro" id="IPR034288">
    <property type="entry name" value="CuRO_1_LCC"/>
</dbReference>
<dbReference type="Gene3D" id="2.60.40.420">
    <property type="entry name" value="Cupredoxins - blue copper proteins"/>
    <property type="match status" value="3"/>
</dbReference>
<gene>
    <name evidence="16" type="ORF">SELMODRAFT_80214</name>
</gene>
<dbReference type="GO" id="GO:0048046">
    <property type="term" value="C:apoplast"/>
    <property type="evidence" value="ECO:0007669"/>
    <property type="project" value="UniProtKB-SubCell"/>
</dbReference>
<keyword evidence="5 12" id="KW-0052">Apoplast</keyword>
<organism evidence="17">
    <name type="scientific">Selaginella moellendorffii</name>
    <name type="common">Spikemoss</name>
    <dbReference type="NCBI Taxonomy" id="88036"/>
    <lineage>
        <taxon>Eukaryota</taxon>
        <taxon>Viridiplantae</taxon>
        <taxon>Streptophyta</taxon>
        <taxon>Embryophyta</taxon>
        <taxon>Tracheophyta</taxon>
        <taxon>Lycopodiopsida</taxon>
        <taxon>Selaginellales</taxon>
        <taxon>Selaginellaceae</taxon>
        <taxon>Selaginella</taxon>
    </lineage>
</organism>
<dbReference type="PROSITE" id="PS00080">
    <property type="entry name" value="MULTICOPPER_OXIDASE2"/>
    <property type="match status" value="1"/>
</dbReference>
<keyword evidence="8 12" id="KW-0677">Repeat</keyword>
<dbReference type="eggNOG" id="KOG1263">
    <property type="taxonomic scope" value="Eukaryota"/>
</dbReference>
<dbReference type="SUPFAM" id="SSF49503">
    <property type="entry name" value="Cupredoxins"/>
    <property type="match status" value="3"/>
</dbReference>
<feature type="domain" description="Plastocyanin-like" evidence="14">
    <location>
        <begin position="383"/>
        <end position="514"/>
    </location>
</feature>
<dbReference type="InterPro" id="IPR045087">
    <property type="entry name" value="Cu-oxidase_fam"/>
</dbReference>
<dbReference type="PROSITE" id="PS00079">
    <property type="entry name" value="MULTICOPPER_OXIDASE1"/>
    <property type="match status" value="1"/>
</dbReference>
<keyword evidence="6 12" id="KW-0964">Secreted</keyword>
<evidence type="ECO:0000256" key="7">
    <source>
        <dbReference type="ARBA" id="ARBA00022723"/>
    </source>
</evidence>
<evidence type="ECO:0000259" key="14">
    <source>
        <dbReference type="Pfam" id="PF07731"/>
    </source>
</evidence>
<dbReference type="InParanoid" id="D8QXR5"/>
<comment type="similarity">
    <text evidence="3 12">Belongs to the multicopper oxidase family.</text>
</comment>
<evidence type="ECO:0000256" key="11">
    <source>
        <dbReference type="ARBA" id="ARBA00023185"/>
    </source>
</evidence>
<dbReference type="GO" id="GO:0005507">
    <property type="term" value="F:copper ion binding"/>
    <property type="evidence" value="ECO:0007669"/>
    <property type="project" value="InterPro"/>
</dbReference>
<dbReference type="Pfam" id="PF07732">
    <property type="entry name" value="Cu-oxidase_3"/>
    <property type="match status" value="1"/>
</dbReference>
<evidence type="ECO:0000256" key="6">
    <source>
        <dbReference type="ARBA" id="ARBA00022525"/>
    </source>
</evidence>
<dbReference type="GO" id="GO:0016491">
    <property type="term" value="F:oxidoreductase activity"/>
    <property type="evidence" value="ECO:0000318"/>
    <property type="project" value="GO_Central"/>
</dbReference>
<proteinExistence type="inferred from homology"/>